<dbReference type="InterPro" id="IPR036816">
    <property type="entry name" value="RNaseA-like_dom_sf"/>
</dbReference>
<keyword evidence="4 8" id="KW-0540">Nuclease</keyword>
<dbReference type="CDD" id="cd06265">
    <property type="entry name" value="RNase_A_canonical"/>
    <property type="match status" value="1"/>
</dbReference>
<dbReference type="Proteomes" id="UP000694421">
    <property type="component" value="Unplaced"/>
</dbReference>
<evidence type="ECO:0000256" key="2">
    <source>
        <dbReference type="ARBA" id="ARBA00005600"/>
    </source>
</evidence>
<keyword evidence="11" id="KW-1185">Reference proteome</keyword>
<name>A0A8D0DME2_SALMN</name>
<dbReference type="GO" id="GO:0016787">
    <property type="term" value="F:hydrolase activity"/>
    <property type="evidence" value="ECO:0007669"/>
    <property type="project" value="UniProtKB-KW"/>
</dbReference>
<proteinExistence type="inferred from homology"/>
<dbReference type="InterPro" id="IPR023412">
    <property type="entry name" value="RNaseA_domain"/>
</dbReference>
<dbReference type="InterPro" id="IPR023411">
    <property type="entry name" value="RNaseA_AS"/>
</dbReference>
<evidence type="ECO:0000256" key="6">
    <source>
        <dbReference type="ARBA" id="ARBA00022801"/>
    </source>
</evidence>
<dbReference type="GO" id="GO:0004540">
    <property type="term" value="F:RNA nuclease activity"/>
    <property type="evidence" value="ECO:0007669"/>
    <property type="project" value="TreeGrafter"/>
</dbReference>
<comment type="subcellular location">
    <subcellularLocation>
        <location evidence="1">Secreted</location>
    </subcellularLocation>
</comment>
<dbReference type="SMART" id="SM00092">
    <property type="entry name" value="RNAse_Pc"/>
    <property type="match status" value="1"/>
</dbReference>
<dbReference type="PANTHER" id="PTHR11437">
    <property type="entry name" value="RIBONUCLEASE"/>
    <property type="match status" value="1"/>
</dbReference>
<dbReference type="PROSITE" id="PS00127">
    <property type="entry name" value="RNASE_PANCREATIC"/>
    <property type="match status" value="1"/>
</dbReference>
<reference evidence="10" key="1">
    <citation type="submission" date="2025-08" db="UniProtKB">
        <authorList>
            <consortium name="Ensembl"/>
        </authorList>
    </citation>
    <scope>IDENTIFICATION</scope>
</reference>
<protein>
    <recommendedName>
        <fullName evidence="9">Ribonuclease A-domain domain-containing protein</fullName>
    </recommendedName>
</protein>
<sequence length="139" mass="15979">MALGPCHQLLVPSSSCGNNPRYEHFLTQHRDEPQSSFHGRYCDSLMSRRGLTRPQCKEVNTFIHDTKRQIQGVCAEEGVPFGNLRRSRQHFRVITCTHKGGSTRPPCEYKENRSPRYIVITCESGWPVHYDESQIMTSV</sequence>
<dbReference type="GO" id="GO:0004519">
    <property type="term" value="F:endonuclease activity"/>
    <property type="evidence" value="ECO:0007669"/>
    <property type="project" value="UniProtKB-KW"/>
</dbReference>
<evidence type="ECO:0000256" key="3">
    <source>
        <dbReference type="ARBA" id="ARBA00022525"/>
    </source>
</evidence>
<keyword evidence="5 8" id="KW-0255">Endonuclease</keyword>
<evidence type="ECO:0000256" key="8">
    <source>
        <dbReference type="RuleBase" id="RU000651"/>
    </source>
</evidence>
<dbReference type="FunFam" id="3.10.130.10:FF:000001">
    <property type="entry name" value="Ribonuclease pancreatic"/>
    <property type="match status" value="1"/>
</dbReference>
<dbReference type="Ensembl" id="ENSSMRT00000009878.1">
    <property type="protein sequence ID" value="ENSSMRP00000008451.1"/>
    <property type="gene ID" value="ENSSMRG00000006769.1"/>
</dbReference>
<evidence type="ECO:0000313" key="10">
    <source>
        <dbReference type="Ensembl" id="ENSSMRP00000008451.1"/>
    </source>
</evidence>
<dbReference type="GO" id="GO:0050830">
    <property type="term" value="P:defense response to Gram-positive bacterium"/>
    <property type="evidence" value="ECO:0007669"/>
    <property type="project" value="TreeGrafter"/>
</dbReference>
<feature type="domain" description="Ribonuclease A-domain" evidence="9">
    <location>
        <begin position="18"/>
        <end position="134"/>
    </location>
</feature>
<dbReference type="InterPro" id="IPR001427">
    <property type="entry name" value="RNaseA"/>
</dbReference>
<dbReference type="GeneTree" id="ENSGT00940000157645"/>
<dbReference type="PANTHER" id="PTHR11437:SF10">
    <property type="entry name" value="ANGIOGENIN-RELATED"/>
    <property type="match status" value="1"/>
</dbReference>
<evidence type="ECO:0000313" key="11">
    <source>
        <dbReference type="Proteomes" id="UP000694421"/>
    </source>
</evidence>
<dbReference type="Pfam" id="PF00074">
    <property type="entry name" value="RnaseA"/>
    <property type="match status" value="1"/>
</dbReference>
<dbReference type="GO" id="GO:0005576">
    <property type="term" value="C:extracellular region"/>
    <property type="evidence" value="ECO:0007669"/>
    <property type="project" value="UniProtKB-SubCell"/>
</dbReference>
<keyword evidence="6 8" id="KW-0378">Hydrolase</keyword>
<keyword evidence="3" id="KW-0964">Secreted</keyword>
<dbReference type="Gene3D" id="3.10.130.10">
    <property type="entry name" value="Ribonuclease A-like domain"/>
    <property type="match status" value="1"/>
</dbReference>
<reference evidence="10" key="2">
    <citation type="submission" date="2025-09" db="UniProtKB">
        <authorList>
            <consortium name="Ensembl"/>
        </authorList>
    </citation>
    <scope>IDENTIFICATION</scope>
</reference>
<organism evidence="10 11">
    <name type="scientific">Salvator merianae</name>
    <name type="common">Argentine black and white tegu</name>
    <name type="synonym">Tupinambis merianae</name>
    <dbReference type="NCBI Taxonomy" id="96440"/>
    <lineage>
        <taxon>Eukaryota</taxon>
        <taxon>Metazoa</taxon>
        <taxon>Chordata</taxon>
        <taxon>Craniata</taxon>
        <taxon>Vertebrata</taxon>
        <taxon>Euteleostomi</taxon>
        <taxon>Lepidosauria</taxon>
        <taxon>Squamata</taxon>
        <taxon>Bifurcata</taxon>
        <taxon>Unidentata</taxon>
        <taxon>Episquamata</taxon>
        <taxon>Laterata</taxon>
        <taxon>Teiioidea</taxon>
        <taxon>Teiidae</taxon>
        <taxon>Salvator</taxon>
    </lineage>
</organism>
<evidence type="ECO:0000256" key="4">
    <source>
        <dbReference type="ARBA" id="ARBA00022722"/>
    </source>
</evidence>
<comment type="similarity">
    <text evidence="2 8">Belongs to the pancreatic ribonuclease family.</text>
</comment>
<keyword evidence="7" id="KW-1015">Disulfide bond</keyword>
<evidence type="ECO:0000256" key="7">
    <source>
        <dbReference type="ARBA" id="ARBA00023157"/>
    </source>
</evidence>
<accession>A0A8D0DME2</accession>
<dbReference type="GO" id="GO:0003676">
    <property type="term" value="F:nucleic acid binding"/>
    <property type="evidence" value="ECO:0007669"/>
    <property type="project" value="InterPro"/>
</dbReference>
<dbReference type="PRINTS" id="PR00794">
    <property type="entry name" value="RIBONUCLEASE"/>
</dbReference>
<evidence type="ECO:0000256" key="5">
    <source>
        <dbReference type="ARBA" id="ARBA00022759"/>
    </source>
</evidence>
<evidence type="ECO:0000259" key="9">
    <source>
        <dbReference type="SMART" id="SM00092"/>
    </source>
</evidence>
<dbReference type="OMA" id="HYCNAMM"/>
<dbReference type="AlphaFoldDB" id="A0A8D0DME2"/>
<evidence type="ECO:0000256" key="1">
    <source>
        <dbReference type="ARBA" id="ARBA00004613"/>
    </source>
</evidence>
<dbReference type="SUPFAM" id="SSF54076">
    <property type="entry name" value="RNase A-like"/>
    <property type="match status" value="1"/>
</dbReference>